<evidence type="ECO:0000259" key="1">
    <source>
        <dbReference type="Pfam" id="PF13338"/>
    </source>
</evidence>
<protein>
    <recommendedName>
        <fullName evidence="1">AbiEi antitoxin N-terminal domain-containing protein</fullName>
    </recommendedName>
</protein>
<gene>
    <name evidence="2" type="ORF">DS832_09775</name>
</gene>
<sequence length="198" mass="23091">MNPKINQLLKKYHGTITSKIAVKQGISRSSLDYLVQKGELDKDYPGVYTLAGQFADEFFWRSNIYNGVFSHETAAFLYGWTTTTPLIYDMTFAAGYNTASKNFSKILIAPHHTKFFDLGLIYFNDFDDNPVRIYDRERTICDLFRDQKRVDIWVRIESLKAYMCDSKRNLQQLKHYGKILHVNDSLFELVGLTQQFLN</sequence>
<dbReference type="EMBL" id="QOCS01000040">
    <property type="protein sequence ID" value="RHW43893.1"/>
    <property type="molecule type" value="Genomic_DNA"/>
</dbReference>
<dbReference type="AlphaFoldDB" id="A0A417Z0J3"/>
<dbReference type="RefSeq" id="WP_118911358.1">
    <property type="nucleotide sequence ID" value="NZ_QOCS01000040.1"/>
</dbReference>
<name>A0A417Z0J3_9LACO</name>
<organism evidence="2 3">
    <name type="scientific">Bombilactobacillus bombi</name>
    <dbReference type="NCBI Taxonomy" id="1303590"/>
    <lineage>
        <taxon>Bacteria</taxon>
        <taxon>Bacillati</taxon>
        <taxon>Bacillota</taxon>
        <taxon>Bacilli</taxon>
        <taxon>Lactobacillales</taxon>
        <taxon>Lactobacillaceae</taxon>
        <taxon>Bombilactobacillus</taxon>
    </lineage>
</organism>
<feature type="domain" description="AbiEi antitoxin N-terminal" evidence="1">
    <location>
        <begin position="4"/>
        <end position="51"/>
    </location>
</feature>
<accession>A0A417Z0J3</accession>
<reference evidence="2 3" key="1">
    <citation type="submission" date="2018-07" db="EMBL/GenBank/DDBJ databases">
        <title>Genome sequences of six Lactobacillus spp. isolated from bumble bee guts.</title>
        <authorList>
            <person name="Motta E.V.S."/>
            <person name="Moran N.A."/>
        </authorList>
    </citation>
    <scope>NUCLEOTIDE SEQUENCE [LARGE SCALE GENOMIC DNA]</scope>
    <source>
        <strain evidence="2 3">LV-8.1</strain>
    </source>
</reference>
<evidence type="ECO:0000313" key="2">
    <source>
        <dbReference type="EMBL" id="RHW43893.1"/>
    </source>
</evidence>
<proteinExistence type="predicted"/>
<evidence type="ECO:0000313" key="3">
    <source>
        <dbReference type="Proteomes" id="UP000284822"/>
    </source>
</evidence>
<dbReference type="Pfam" id="PF13338">
    <property type="entry name" value="AbiEi_4"/>
    <property type="match status" value="1"/>
</dbReference>
<dbReference type="InterPro" id="IPR025159">
    <property type="entry name" value="AbiEi_N"/>
</dbReference>
<comment type="caution">
    <text evidence="2">The sequence shown here is derived from an EMBL/GenBank/DDBJ whole genome shotgun (WGS) entry which is preliminary data.</text>
</comment>
<dbReference type="Proteomes" id="UP000284822">
    <property type="component" value="Unassembled WGS sequence"/>
</dbReference>